<reference evidence="1" key="1">
    <citation type="submission" date="2018-05" db="EMBL/GenBank/DDBJ databases">
        <authorList>
            <person name="Lanie J.A."/>
            <person name="Ng W.-L."/>
            <person name="Kazmierczak K.M."/>
            <person name="Andrzejewski T.M."/>
            <person name="Davidsen T.M."/>
            <person name="Wayne K.J."/>
            <person name="Tettelin H."/>
            <person name="Glass J.I."/>
            <person name="Rusch D."/>
            <person name="Podicherti R."/>
            <person name="Tsui H.-C.T."/>
            <person name="Winkler M.E."/>
        </authorList>
    </citation>
    <scope>NUCLEOTIDE SEQUENCE</scope>
</reference>
<organism evidence="1">
    <name type="scientific">marine metagenome</name>
    <dbReference type="NCBI Taxonomy" id="408172"/>
    <lineage>
        <taxon>unclassified sequences</taxon>
        <taxon>metagenomes</taxon>
        <taxon>ecological metagenomes</taxon>
    </lineage>
</organism>
<evidence type="ECO:0000313" key="1">
    <source>
        <dbReference type="EMBL" id="SVD26425.1"/>
    </source>
</evidence>
<feature type="non-terminal residue" evidence="1">
    <location>
        <position position="1"/>
    </location>
</feature>
<dbReference type="EMBL" id="UINC01139708">
    <property type="protein sequence ID" value="SVD26425.1"/>
    <property type="molecule type" value="Genomic_DNA"/>
</dbReference>
<proteinExistence type="predicted"/>
<protein>
    <submittedName>
        <fullName evidence="1">Uncharacterized protein</fullName>
    </submittedName>
</protein>
<name>A0A382TXJ8_9ZZZZ</name>
<gene>
    <name evidence="1" type="ORF">METZ01_LOCUS379279</name>
</gene>
<accession>A0A382TXJ8</accession>
<dbReference type="AlphaFoldDB" id="A0A382TXJ8"/>
<sequence>GIDNLSQERARKKIKKSNELENIVEIMDFVENLGVKGFVVSTHPQLKHLIKYLKTESDLLEKFEFYPILPYAQSYVSKAAENGIVGGMNEILSSGSISGKLKIVMQGSIGFIKKDVRKLLETFIDIELLPLHEVKKNIVFLHDGLTDLALGLGMKDVIETFVNRIKDNYNVKPGLVTKNFPSLVGFLENCDIDIPTIMTSFNPIGYQMNPSRIECEKQILKTKVIAMNTLAAGYVKPLESFEYLSKFGLNSVVVGMSTREHAQETISAFKKFNS</sequence>